<proteinExistence type="predicted"/>
<dbReference type="EMBL" id="MU118047">
    <property type="protein sequence ID" value="KAF9646828.1"/>
    <property type="molecule type" value="Genomic_DNA"/>
</dbReference>
<evidence type="ECO:0000313" key="1">
    <source>
        <dbReference type="EMBL" id="KAF9646828.1"/>
    </source>
</evidence>
<keyword evidence="2" id="KW-1185">Reference proteome</keyword>
<organism evidence="1 2">
    <name type="scientific">Thelephora ganbajun</name>
    <name type="common">Ganba fungus</name>
    <dbReference type="NCBI Taxonomy" id="370292"/>
    <lineage>
        <taxon>Eukaryota</taxon>
        <taxon>Fungi</taxon>
        <taxon>Dikarya</taxon>
        <taxon>Basidiomycota</taxon>
        <taxon>Agaricomycotina</taxon>
        <taxon>Agaricomycetes</taxon>
        <taxon>Thelephorales</taxon>
        <taxon>Thelephoraceae</taxon>
        <taxon>Thelephora</taxon>
    </lineage>
</organism>
<name>A0ACB6ZB53_THEGA</name>
<comment type="caution">
    <text evidence="1">The sequence shown here is derived from an EMBL/GenBank/DDBJ whole genome shotgun (WGS) entry which is preliminary data.</text>
</comment>
<protein>
    <submittedName>
        <fullName evidence="1">Uncharacterized protein</fullName>
    </submittedName>
</protein>
<accession>A0ACB6ZB53</accession>
<reference evidence="1" key="1">
    <citation type="submission" date="2019-10" db="EMBL/GenBank/DDBJ databases">
        <authorList>
            <consortium name="DOE Joint Genome Institute"/>
            <person name="Kuo A."/>
            <person name="Miyauchi S."/>
            <person name="Kiss E."/>
            <person name="Drula E."/>
            <person name="Kohler A."/>
            <person name="Sanchez-Garcia M."/>
            <person name="Andreopoulos B."/>
            <person name="Barry K.W."/>
            <person name="Bonito G."/>
            <person name="Buee M."/>
            <person name="Carver A."/>
            <person name="Chen C."/>
            <person name="Cichocki N."/>
            <person name="Clum A."/>
            <person name="Culley D."/>
            <person name="Crous P.W."/>
            <person name="Fauchery L."/>
            <person name="Girlanda M."/>
            <person name="Hayes R."/>
            <person name="Keri Z."/>
            <person name="Labutti K."/>
            <person name="Lipzen A."/>
            <person name="Lombard V."/>
            <person name="Magnuson J."/>
            <person name="Maillard F."/>
            <person name="Morin E."/>
            <person name="Murat C."/>
            <person name="Nolan M."/>
            <person name="Ohm R."/>
            <person name="Pangilinan J."/>
            <person name="Pereira M."/>
            <person name="Perotto S."/>
            <person name="Peter M."/>
            <person name="Riley R."/>
            <person name="Sitrit Y."/>
            <person name="Stielow B."/>
            <person name="Szollosi G."/>
            <person name="Zifcakova L."/>
            <person name="Stursova M."/>
            <person name="Spatafora J.W."/>
            <person name="Tedersoo L."/>
            <person name="Vaario L.-M."/>
            <person name="Yamada A."/>
            <person name="Yan M."/>
            <person name="Wang P."/>
            <person name="Xu J."/>
            <person name="Bruns T."/>
            <person name="Baldrian P."/>
            <person name="Vilgalys R."/>
            <person name="Henrissat B."/>
            <person name="Grigoriev I.V."/>
            <person name="Hibbett D."/>
            <person name="Nagy L.G."/>
            <person name="Martin F.M."/>
        </authorList>
    </citation>
    <scope>NUCLEOTIDE SEQUENCE</scope>
    <source>
        <strain evidence="1">P2</strain>
    </source>
</reference>
<reference evidence="1" key="2">
    <citation type="journal article" date="2020" name="Nat. Commun.">
        <title>Large-scale genome sequencing of mycorrhizal fungi provides insights into the early evolution of symbiotic traits.</title>
        <authorList>
            <person name="Miyauchi S."/>
            <person name="Kiss E."/>
            <person name="Kuo A."/>
            <person name="Drula E."/>
            <person name="Kohler A."/>
            <person name="Sanchez-Garcia M."/>
            <person name="Morin E."/>
            <person name="Andreopoulos B."/>
            <person name="Barry K.W."/>
            <person name="Bonito G."/>
            <person name="Buee M."/>
            <person name="Carver A."/>
            <person name="Chen C."/>
            <person name="Cichocki N."/>
            <person name="Clum A."/>
            <person name="Culley D."/>
            <person name="Crous P.W."/>
            <person name="Fauchery L."/>
            <person name="Girlanda M."/>
            <person name="Hayes R.D."/>
            <person name="Keri Z."/>
            <person name="LaButti K."/>
            <person name="Lipzen A."/>
            <person name="Lombard V."/>
            <person name="Magnuson J."/>
            <person name="Maillard F."/>
            <person name="Murat C."/>
            <person name="Nolan M."/>
            <person name="Ohm R.A."/>
            <person name="Pangilinan J."/>
            <person name="Pereira M.F."/>
            <person name="Perotto S."/>
            <person name="Peter M."/>
            <person name="Pfister S."/>
            <person name="Riley R."/>
            <person name="Sitrit Y."/>
            <person name="Stielow J.B."/>
            <person name="Szollosi G."/>
            <person name="Zifcakova L."/>
            <person name="Stursova M."/>
            <person name="Spatafora J.W."/>
            <person name="Tedersoo L."/>
            <person name="Vaario L.M."/>
            <person name="Yamada A."/>
            <person name="Yan M."/>
            <person name="Wang P."/>
            <person name="Xu J."/>
            <person name="Bruns T."/>
            <person name="Baldrian P."/>
            <person name="Vilgalys R."/>
            <person name="Dunand C."/>
            <person name="Henrissat B."/>
            <person name="Grigoriev I.V."/>
            <person name="Hibbett D."/>
            <person name="Nagy L.G."/>
            <person name="Martin F.M."/>
        </authorList>
    </citation>
    <scope>NUCLEOTIDE SEQUENCE</scope>
    <source>
        <strain evidence="1">P2</strain>
    </source>
</reference>
<dbReference type="Proteomes" id="UP000886501">
    <property type="component" value="Unassembled WGS sequence"/>
</dbReference>
<sequence>MAGRKRAAPEDPTTTRPAKTTRTGTGKAKGKTGPKTNLSTRTFKSQAHPLHINITHTPPPVVEDLGEKAPAEPMDPGFLAALSLQPSSFSTGTYGWKGSKRVTIEVDNPDTGEKEKLQVQLSFNATVLGSKGKDGEGEEAKEEEEKKEKDEEKDQEKGDKEDVQEE</sequence>
<gene>
    <name evidence="1" type="ORF">BDM02DRAFT_3118010</name>
</gene>
<evidence type="ECO:0000313" key="2">
    <source>
        <dbReference type="Proteomes" id="UP000886501"/>
    </source>
</evidence>